<protein>
    <submittedName>
        <fullName evidence="2">Uncharacterized protein</fullName>
    </submittedName>
</protein>
<dbReference type="KEGG" id="blq:L21SP5_03319"/>
<keyword evidence="1" id="KW-0472">Membrane</keyword>
<feature type="transmembrane region" description="Helical" evidence="1">
    <location>
        <begin position="46"/>
        <end position="65"/>
    </location>
</feature>
<evidence type="ECO:0000313" key="2">
    <source>
        <dbReference type="EMBL" id="ALO16932.1"/>
    </source>
</evidence>
<dbReference type="Proteomes" id="UP000064893">
    <property type="component" value="Chromosome"/>
</dbReference>
<dbReference type="EMBL" id="CP013118">
    <property type="protein sequence ID" value="ALO16932.1"/>
    <property type="molecule type" value="Genomic_DNA"/>
</dbReference>
<evidence type="ECO:0000313" key="3">
    <source>
        <dbReference type="Proteomes" id="UP000064893"/>
    </source>
</evidence>
<keyword evidence="1" id="KW-1133">Transmembrane helix</keyword>
<name>A0A0S2I3T6_9BACT</name>
<reference evidence="2 3" key="1">
    <citation type="submission" date="2015-11" db="EMBL/GenBank/DDBJ databases">
        <title>Description and complete genome sequence of a novel strain predominating in hypersaline microbial mats and representing a new family of the Bacteriodetes phylum.</title>
        <authorList>
            <person name="Spring S."/>
            <person name="Bunk B."/>
            <person name="Sproer C."/>
            <person name="Klenk H.-P."/>
        </authorList>
    </citation>
    <scope>NUCLEOTIDE SEQUENCE [LARGE SCALE GENOMIC DNA]</scope>
    <source>
        <strain evidence="2 3">L21-Spi-D4</strain>
    </source>
</reference>
<dbReference type="AlphaFoldDB" id="A0A0S2I3T6"/>
<accession>A0A0S2I3T6</accession>
<gene>
    <name evidence="2" type="ORF">L21SP5_03319</name>
</gene>
<sequence length="70" mass="7301">MAASVNKNLNTISTMKNFLKNLGIIIILIGVIILVIKTLSSGLSNAPLAIGGGLIVIGLIVQIVLGRYID</sequence>
<feature type="transmembrane region" description="Helical" evidence="1">
    <location>
        <begin position="21"/>
        <end position="40"/>
    </location>
</feature>
<keyword evidence="1" id="KW-0812">Transmembrane</keyword>
<organism evidence="2 3">
    <name type="scientific">Salinivirga cyanobacteriivorans</name>
    <dbReference type="NCBI Taxonomy" id="1307839"/>
    <lineage>
        <taxon>Bacteria</taxon>
        <taxon>Pseudomonadati</taxon>
        <taxon>Bacteroidota</taxon>
        <taxon>Bacteroidia</taxon>
        <taxon>Bacteroidales</taxon>
        <taxon>Salinivirgaceae</taxon>
        <taxon>Salinivirga</taxon>
    </lineage>
</organism>
<proteinExistence type="predicted"/>
<dbReference type="STRING" id="1307839.L21SP5_03319"/>
<evidence type="ECO:0000256" key="1">
    <source>
        <dbReference type="SAM" id="Phobius"/>
    </source>
</evidence>
<keyword evidence="3" id="KW-1185">Reference proteome</keyword>